<dbReference type="Pfam" id="PF04145">
    <property type="entry name" value="Ctr"/>
    <property type="match status" value="1"/>
</dbReference>
<name>A0A1W0WA30_HYPEX</name>
<evidence type="ECO:0000256" key="1">
    <source>
        <dbReference type="ARBA" id="ARBA00022692"/>
    </source>
</evidence>
<sequence length="157" mass="17809">MEMPMYFGTEFPSYLLFFDWAPRRDSELVWSSFIIFGIAVILEGIRRAREIIRVYDLRDLKLMDSQKSCCVNLDCGNEGGSGGGGNGLRSIQPGGTIRPKLRLLFRRFHLLQTFLLGVQTVLGYFLMLAAMTYNVWIFVAMVVGTVAGHFFFSWTSA</sequence>
<dbReference type="AlphaFoldDB" id="A0A1W0WA30"/>
<feature type="transmembrane region" description="Helical" evidence="4">
    <location>
        <begin position="108"/>
        <end position="127"/>
    </location>
</feature>
<dbReference type="PANTHER" id="PTHR12483:SF115">
    <property type="entry name" value="COPPER TRANSPORT PROTEIN"/>
    <property type="match status" value="1"/>
</dbReference>
<keyword evidence="4" id="KW-0186">Copper</keyword>
<keyword evidence="6" id="KW-1185">Reference proteome</keyword>
<keyword evidence="4" id="KW-0187">Copper transport</keyword>
<keyword evidence="4" id="KW-0813">Transport</keyword>
<reference evidence="6" key="1">
    <citation type="submission" date="2017-01" db="EMBL/GenBank/DDBJ databases">
        <title>Comparative genomics of anhydrobiosis in the tardigrade Hypsibius dujardini.</title>
        <authorList>
            <person name="Yoshida Y."/>
            <person name="Koutsovoulos G."/>
            <person name="Laetsch D."/>
            <person name="Stevens L."/>
            <person name="Kumar S."/>
            <person name="Horikawa D."/>
            <person name="Ishino K."/>
            <person name="Komine S."/>
            <person name="Tomita M."/>
            <person name="Blaxter M."/>
            <person name="Arakawa K."/>
        </authorList>
    </citation>
    <scope>NUCLEOTIDE SEQUENCE [LARGE SCALE GENOMIC DNA]</scope>
    <source>
        <strain evidence="6">Z151</strain>
    </source>
</reference>
<evidence type="ECO:0000313" key="5">
    <source>
        <dbReference type="EMBL" id="OQV12061.1"/>
    </source>
</evidence>
<dbReference type="OrthoDB" id="161814at2759"/>
<dbReference type="GO" id="GO:0016020">
    <property type="term" value="C:membrane"/>
    <property type="evidence" value="ECO:0007669"/>
    <property type="project" value="UniProtKB-SubCell"/>
</dbReference>
<evidence type="ECO:0000256" key="2">
    <source>
        <dbReference type="ARBA" id="ARBA00022989"/>
    </source>
</evidence>
<feature type="transmembrane region" description="Helical" evidence="4">
    <location>
        <begin position="133"/>
        <end position="152"/>
    </location>
</feature>
<dbReference type="GO" id="GO:0005375">
    <property type="term" value="F:copper ion transmembrane transporter activity"/>
    <property type="evidence" value="ECO:0007669"/>
    <property type="project" value="UniProtKB-UniRule"/>
</dbReference>
<keyword evidence="1 4" id="KW-0812">Transmembrane</keyword>
<comment type="similarity">
    <text evidence="4">Belongs to the copper transporter (Ctr) (TC 1.A.56) family. SLC31A subfamily.</text>
</comment>
<protein>
    <recommendedName>
        <fullName evidence="4">Copper transport protein</fullName>
    </recommendedName>
</protein>
<proteinExistence type="inferred from homology"/>
<evidence type="ECO:0000256" key="3">
    <source>
        <dbReference type="ARBA" id="ARBA00023136"/>
    </source>
</evidence>
<keyword evidence="3 4" id="KW-0472">Membrane</keyword>
<accession>A0A1W0WA30</accession>
<feature type="transmembrane region" description="Helical" evidence="4">
    <location>
        <begin position="28"/>
        <end position="45"/>
    </location>
</feature>
<comment type="caution">
    <text evidence="5">The sequence shown here is derived from an EMBL/GenBank/DDBJ whole genome shotgun (WGS) entry which is preliminary data.</text>
</comment>
<gene>
    <name evidence="5" type="ORF">BV898_13622</name>
</gene>
<dbReference type="InterPro" id="IPR007274">
    <property type="entry name" value="Cop_transporter"/>
</dbReference>
<dbReference type="EMBL" id="MTYJ01000154">
    <property type="protein sequence ID" value="OQV12061.1"/>
    <property type="molecule type" value="Genomic_DNA"/>
</dbReference>
<keyword evidence="4" id="KW-0406">Ion transport</keyword>
<comment type="subcellular location">
    <subcellularLocation>
        <location evidence="4">Membrane</location>
        <topology evidence="4">Multi-pass membrane protein</topology>
    </subcellularLocation>
</comment>
<organism evidence="5 6">
    <name type="scientific">Hypsibius exemplaris</name>
    <name type="common">Freshwater tardigrade</name>
    <dbReference type="NCBI Taxonomy" id="2072580"/>
    <lineage>
        <taxon>Eukaryota</taxon>
        <taxon>Metazoa</taxon>
        <taxon>Ecdysozoa</taxon>
        <taxon>Tardigrada</taxon>
        <taxon>Eutardigrada</taxon>
        <taxon>Parachela</taxon>
        <taxon>Hypsibioidea</taxon>
        <taxon>Hypsibiidae</taxon>
        <taxon>Hypsibius</taxon>
    </lineage>
</organism>
<dbReference type="PANTHER" id="PTHR12483">
    <property type="entry name" value="SOLUTE CARRIER FAMILY 31 COPPER TRANSPORTERS"/>
    <property type="match status" value="1"/>
</dbReference>
<keyword evidence="2 4" id="KW-1133">Transmembrane helix</keyword>
<dbReference type="Proteomes" id="UP000192578">
    <property type="component" value="Unassembled WGS sequence"/>
</dbReference>
<evidence type="ECO:0000313" key="6">
    <source>
        <dbReference type="Proteomes" id="UP000192578"/>
    </source>
</evidence>
<evidence type="ECO:0000256" key="4">
    <source>
        <dbReference type="RuleBase" id="RU367022"/>
    </source>
</evidence>